<gene>
    <name evidence="1" type="ORF">H2198_006357</name>
</gene>
<proteinExistence type="predicted"/>
<organism evidence="1 2">
    <name type="scientific">Neophaeococcomyces mojaviensis</name>
    <dbReference type="NCBI Taxonomy" id="3383035"/>
    <lineage>
        <taxon>Eukaryota</taxon>
        <taxon>Fungi</taxon>
        <taxon>Dikarya</taxon>
        <taxon>Ascomycota</taxon>
        <taxon>Pezizomycotina</taxon>
        <taxon>Eurotiomycetes</taxon>
        <taxon>Chaetothyriomycetidae</taxon>
        <taxon>Chaetothyriales</taxon>
        <taxon>Chaetothyriales incertae sedis</taxon>
        <taxon>Neophaeococcomyces</taxon>
    </lineage>
</organism>
<comment type="caution">
    <text evidence="1">The sequence shown here is derived from an EMBL/GenBank/DDBJ whole genome shotgun (WGS) entry which is preliminary data.</text>
</comment>
<protein>
    <submittedName>
        <fullName evidence="1">Uncharacterized protein</fullName>
    </submittedName>
</protein>
<keyword evidence="2" id="KW-1185">Reference proteome</keyword>
<dbReference type="EMBL" id="JAPDRQ010000116">
    <property type="protein sequence ID" value="KAJ9654611.1"/>
    <property type="molecule type" value="Genomic_DNA"/>
</dbReference>
<sequence>MWSTKRTTNKTLQILRAAEEGGYGVLAAIAYNVEHVTALVRAAEAAKSPLILLLFPSTLIQLPSLVFAASAACRSAQVPISLHLDHAQDEEQIRYVVDNMPFDSIMVDMSHHEHAENLQKTKELTALCHEKGIAVEAESGRINGGEDGIADTGDLQALLTSPAEVEDFLAVDIDILAPSIGNIHGDYPPQGPQLDFNRLESVRKQIDGRVRMALHGTNDFSPELTKQCIAAGTAKFNVNKLLLACWTQFVRQNVHLSIPQLIDQGIEVLQDETERWMAICGSAGRA</sequence>
<reference evidence="1" key="1">
    <citation type="submission" date="2022-10" db="EMBL/GenBank/DDBJ databases">
        <title>Culturing micro-colonial fungi from biological soil crusts in the Mojave desert and describing Neophaeococcomyces mojavensis, and introducing the new genera and species Taxawa tesnikishii.</title>
        <authorList>
            <person name="Kurbessoian T."/>
            <person name="Stajich J.E."/>
        </authorList>
    </citation>
    <scope>NUCLEOTIDE SEQUENCE</scope>
    <source>
        <strain evidence="1">JES_112</strain>
    </source>
</reference>
<name>A0ACC3A3A8_9EURO</name>
<accession>A0ACC3A3A8</accession>
<dbReference type="Proteomes" id="UP001172386">
    <property type="component" value="Unassembled WGS sequence"/>
</dbReference>
<evidence type="ECO:0000313" key="1">
    <source>
        <dbReference type="EMBL" id="KAJ9654611.1"/>
    </source>
</evidence>
<evidence type="ECO:0000313" key="2">
    <source>
        <dbReference type="Proteomes" id="UP001172386"/>
    </source>
</evidence>